<evidence type="ECO:0000259" key="9">
    <source>
        <dbReference type="Pfam" id="PF02878"/>
    </source>
</evidence>
<evidence type="ECO:0000259" key="8">
    <source>
        <dbReference type="Pfam" id="PF00408"/>
    </source>
</evidence>
<dbReference type="Gene3D" id="3.30.310.50">
    <property type="entry name" value="Alpha-D-phosphohexomutase, C-terminal domain"/>
    <property type="match status" value="1"/>
</dbReference>
<keyword evidence="6 12" id="KW-0413">Isomerase</keyword>
<feature type="domain" description="Alpha-D-phosphohexomutase C-terminal" evidence="8">
    <location>
        <begin position="400"/>
        <end position="453"/>
    </location>
</feature>
<protein>
    <submittedName>
        <fullName evidence="12">Phosphoglucosamine mutase</fullName>
        <ecNumber evidence="12">5.4.2.10</ecNumber>
    </submittedName>
</protein>
<dbReference type="InterPro" id="IPR050060">
    <property type="entry name" value="Phosphoglucosamine_mutase"/>
</dbReference>
<dbReference type="Gene3D" id="3.40.120.10">
    <property type="entry name" value="Alpha-D-Glucose-1,6-Bisphosphate, subunit A, domain 3"/>
    <property type="match status" value="3"/>
</dbReference>
<dbReference type="Pfam" id="PF02880">
    <property type="entry name" value="PGM_PMM_III"/>
    <property type="match status" value="1"/>
</dbReference>
<dbReference type="Pfam" id="PF00408">
    <property type="entry name" value="PGM_PMM_IV"/>
    <property type="match status" value="1"/>
</dbReference>
<keyword evidence="13" id="KW-1185">Reference proteome</keyword>
<comment type="cofactor">
    <cofactor evidence="1">
        <name>Mg(2+)</name>
        <dbReference type="ChEBI" id="CHEBI:18420"/>
    </cofactor>
</comment>
<feature type="domain" description="Alpha-D-phosphohexomutase alpha/beta/alpha" evidence="9">
    <location>
        <begin position="8"/>
        <end position="142"/>
    </location>
</feature>
<dbReference type="Pfam" id="PF02879">
    <property type="entry name" value="PGM_PMM_II"/>
    <property type="match status" value="1"/>
</dbReference>
<dbReference type="InterPro" id="IPR005841">
    <property type="entry name" value="Alpha-D-phosphohexomutase_SF"/>
</dbReference>
<dbReference type="Proteomes" id="UP000618952">
    <property type="component" value="Unassembled WGS sequence"/>
</dbReference>
<dbReference type="InterPro" id="IPR024086">
    <property type="entry name" value="GlmM_arc-type"/>
</dbReference>
<dbReference type="InterPro" id="IPR005844">
    <property type="entry name" value="A-D-PHexomutase_a/b/a-I"/>
</dbReference>
<dbReference type="GO" id="GO:0008966">
    <property type="term" value="F:phosphoglucosamine mutase activity"/>
    <property type="evidence" value="ECO:0007669"/>
    <property type="project" value="UniProtKB-EC"/>
</dbReference>
<keyword evidence="5 7" id="KW-0460">Magnesium</keyword>
<evidence type="ECO:0000256" key="4">
    <source>
        <dbReference type="ARBA" id="ARBA00022723"/>
    </source>
</evidence>
<dbReference type="EMBL" id="JACLHY010000025">
    <property type="protein sequence ID" value="MBC8769999.1"/>
    <property type="molecule type" value="Genomic_DNA"/>
</dbReference>
<dbReference type="NCBIfam" id="TIGR03990">
    <property type="entry name" value="Arch_GlmM"/>
    <property type="match status" value="1"/>
</dbReference>
<dbReference type="PANTHER" id="PTHR42946">
    <property type="entry name" value="PHOSPHOHEXOSE MUTASE"/>
    <property type="match status" value="1"/>
</dbReference>
<comment type="caution">
    <text evidence="12">The sequence shown here is derived from an EMBL/GenBank/DDBJ whole genome shotgun (WGS) entry which is preliminary data.</text>
</comment>
<proteinExistence type="inferred from homology"/>
<dbReference type="PROSITE" id="PS00710">
    <property type="entry name" value="PGM_PMM"/>
    <property type="match status" value="1"/>
</dbReference>
<evidence type="ECO:0000259" key="10">
    <source>
        <dbReference type="Pfam" id="PF02879"/>
    </source>
</evidence>
<dbReference type="SUPFAM" id="SSF53738">
    <property type="entry name" value="Phosphoglucomutase, first 3 domains"/>
    <property type="match status" value="3"/>
</dbReference>
<reference evidence="12 13" key="1">
    <citation type="submission" date="2020-08" db="EMBL/GenBank/DDBJ databases">
        <title>Arenibacter gaetbuli sp. nov., isolated from a sand dune.</title>
        <authorList>
            <person name="Park S."/>
            <person name="Yoon J.-H."/>
        </authorList>
    </citation>
    <scope>NUCLEOTIDE SEQUENCE [LARGE SCALE GENOMIC DNA]</scope>
    <source>
        <strain evidence="12 13">BSSL-BM3</strain>
    </source>
</reference>
<sequence>MTLIKSISGIRGTIGGKPGDNLTPIDAVKFAAAYGVWLKEYSKKEKLTVVIGRDARISGEMIQNLVVSTLVGLGIDVIDLNLSTTPTVEIAVPLEKADGGIILTASHNPKQWNALKLLNEKGEFLDAAQGAKILEIAEKEAFNFSEVDHLGTIIKNDSYIDIHIDEVLDLSLVDADVIRAAKFKVVVDGVNSTGGIAIPKLLKELGVEVVELYCDPTGHFPHNPEPLKEHLGDICELVVKEKADFGIVVDPDVDRLAFITNEGEMFGEEYTLVACADYVLGKTKGNTVSNLSSSRALRDISEKHGGTYEASAVGEVNVVTKMKANKAIIGGEGNGGIIYPESHYGRDSLVGTALFLMLMAERGGTVSELRASYPSYFMSKKKIELTPGLDVDGILVTMAEKYKNEEISTIDGVKIDFPENWVHLRKSNTEPIIRIYTEAKSQDEADGLADRIIGEIKAVAGI</sequence>
<gene>
    <name evidence="12" type="primary">glmM</name>
    <name evidence="12" type="ORF">H4O18_18515</name>
</gene>
<dbReference type="PRINTS" id="PR00509">
    <property type="entry name" value="PGMPMM"/>
</dbReference>
<evidence type="ECO:0000256" key="2">
    <source>
        <dbReference type="ARBA" id="ARBA00010231"/>
    </source>
</evidence>
<evidence type="ECO:0000256" key="6">
    <source>
        <dbReference type="ARBA" id="ARBA00023235"/>
    </source>
</evidence>
<dbReference type="InterPro" id="IPR016055">
    <property type="entry name" value="A-D-PHexomutase_a/b/a-I/II/III"/>
</dbReference>
<dbReference type="RefSeq" id="WP_187587421.1">
    <property type="nucleotide sequence ID" value="NZ_JACLHY010000025.1"/>
</dbReference>
<evidence type="ECO:0000256" key="5">
    <source>
        <dbReference type="ARBA" id="ARBA00022842"/>
    </source>
</evidence>
<evidence type="ECO:0000256" key="7">
    <source>
        <dbReference type="RuleBase" id="RU004326"/>
    </source>
</evidence>
<evidence type="ECO:0000256" key="1">
    <source>
        <dbReference type="ARBA" id="ARBA00001946"/>
    </source>
</evidence>
<dbReference type="InterPro" id="IPR005843">
    <property type="entry name" value="A-D-PHexomutase_C"/>
</dbReference>
<evidence type="ECO:0000259" key="11">
    <source>
        <dbReference type="Pfam" id="PF02880"/>
    </source>
</evidence>
<dbReference type="InterPro" id="IPR016066">
    <property type="entry name" value="A-D-PHexomutase_CS"/>
</dbReference>
<dbReference type="SUPFAM" id="SSF55957">
    <property type="entry name" value="Phosphoglucomutase, C-terminal domain"/>
    <property type="match status" value="1"/>
</dbReference>
<name>A0ABR7QSF0_9FLAO</name>
<organism evidence="12 13">
    <name type="scientific">Arenibacter arenosicollis</name>
    <dbReference type="NCBI Taxonomy" id="2762274"/>
    <lineage>
        <taxon>Bacteria</taxon>
        <taxon>Pseudomonadati</taxon>
        <taxon>Bacteroidota</taxon>
        <taxon>Flavobacteriia</taxon>
        <taxon>Flavobacteriales</taxon>
        <taxon>Flavobacteriaceae</taxon>
        <taxon>Arenibacter</taxon>
    </lineage>
</organism>
<evidence type="ECO:0000256" key="3">
    <source>
        <dbReference type="ARBA" id="ARBA00022553"/>
    </source>
</evidence>
<comment type="similarity">
    <text evidence="2 7">Belongs to the phosphohexose mutase family.</text>
</comment>
<dbReference type="InterPro" id="IPR005846">
    <property type="entry name" value="A-D-PHexomutase_a/b/a-III"/>
</dbReference>
<dbReference type="InterPro" id="IPR005845">
    <property type="entry name" value="A-D-PHexomutase_a/b/a-II"/>
</dbReference>
<dbReference type="EC" id="5.4.2.10" evidence="12"/>
<feature type="domain" description="Alpha-D-phosphohexomutase alpha/beta/alpha" evidence="10">
    <location>
        <begin position="172"/>
        <end position="263"/>
    </location>
</feature>
<evidence type="ECO:0000313" key="12">
    <source>
        <dbReference type="EMBL" id="MBC8769999.1"/>
    </source>
</evidence>
<dbReference type="Pfam" id="PF02878">
    <property type="entry name" value="PGM_PMM_I"/>
    <property type="match status" value="1"/>
</dbReference>
<keyword evidence="3" id="KW-0597">Phosphoprotein</keyword>
<feature type="domain" description="Alpha-D-phosphohexomutase alpha/beta/alpha" evidence="11">
    <location>
        <begin position="270"/>
        <end position="374"/>
    </location>
</feature>
<dbReference type="PANTHER" id="PTHR42946:SF1">
    <property type="entry name" value="PHOSPHOGLUCOMUTASE (ALPHA-D-GLUCOSE-1,6-BISPHOSPHATE-DEPENDENT)"/>
    <property type="match status" value="1"/>
</dbReference>
<evidence type="ECO:0000313" key="13">
    <source>
        <dbReference type="Proteomes" id="UP000618952"/>
    </source>
</evidence>
<keyword evidence="4 7" id="KW-0479">Metal-binding</keyword>
<accession>A0ABR7QSF0</accession>
<dbReference type="InterPro" id="IPR036900">
    <property type="entry name" value="A-D-PHexomutase_C_sf"/>
</dbReference>